<dbReference type="Proteomes" id="UP000050761">
    <property type="component" value="Unassembled WGS sequence"/>
</dbReference>
<dbReference type="GO" id="GO:0003713">
    <property type="term" value="F:transcription coactivator activity"/>
    <property type="evidence" value="ECO:0007669"/>
    <property type="project" value="UniProtKB-UniRule"/>
</dbReference>
<feature type="compositionally biased region" description="Basic and acidic residues" evidence="2">
    <location>
        <begin position="151"/>
        <end position="172"/>
    </location>
</feature>
<keyword evidence="1" id="KW-0805">Transcription regulation</keyword>
<dbReference type="HAMAP" id="MF_03046">
    <property type="entry name" value="ENY2_Sus1"/>
    <property type="match status" value="1"/>
</dbReference>
<proteinExistence type="inferred from homology"/>
<keyword evidence="1" id="KW-0813">Transport</keyword>
<comment type="subunit">
    <text evidence="1">Component of the nuclear pore complex (NPC)-associated TREX-2 complex (transcription and export complex 2). Component of the SAGA transcription coactivator-HAT complex. Within the SAGA complex, participates to a subcomplex of SAGA called the DUB module (deubiquitination module).</text>
</comment>
<evidence type="ECO:0000256" key="2">
    <source>
        <dbReference type="SAM" id="MobiDB-lite"/>
    </source>
</evidence>
<accession>A0A8L8Q4K8</accession>
<keyword evidence="1" id="KW-0653">Protein transport</keyword>
<comment type="function">
    <text evidence="1">Involved in mRNA export coupled transcription activation by association with both the TREX-2 and the SAGA complexes. The transcription regulatory histone acetylation (HAT) complex SAGA is a multiprotein complex that activates transcription by remodeling chromatin and mediating histone acetylation and deubiquitination. Within the SAGA complex, participates to a subcomplex that specifically deubiquitinates histones. The SAGA complex is recruited to specific gene promoters by activators, where it is required for transcription. The TREX-2 complex functions in docking export-competent ribonucleoprotein particles (mRNPs) to the nuclear entrance of the nuclear pore complex (nuclear basket). TREX-2 participates in mRNA export and accurate chromatin positioning in the nucleus by tethering genes to the nuclear periphery.</text>
</comment>
<dbReference type="GO" id="GO:0015031">
    <property type="term" value="P:protein transport"/>
    <property type="evidence" value="ECO:0007669"/>
    <property type="project" value="UniProtKB-KW"/>
</dbReference>
<keyword evidence="3" id="KW-1185">Reference proteome</keyword>
<evidence type="ECO:0000313" key="3">
    <source>
        <dbReference type="Proteomes" id="UP000050761"/>
    </source>
</evidence>
<dbReference type="Gene3D" id="1.10.246.140">
    <property type="match status" value="1"/>
</dbReference>
<feature type="region of interest" description="Disordered" evidence="2">
    <location>
        <begin position="136"/>
        <end position="172"/>
    </location>
</feature>
<keyword evidence="1" id="KW-0509">mRNA transport</keyword>
<evidence type="ECO:0000256" key="1">
    <source>
        <dbReference type="HAMAP-Rule" id="MF_03046"/>
    </source>
</evidence>
<keyword evidence="1" id="KW-0539">Nucleus</keyword>
<dbReference type="AlphaFoldDB" id="A0A8L8Q4K8"/>
<dbReference type="GO" id="GO:0005643">
    <property type="term" value="C:nuclear pore"/>
    <property type="evidence" value="ECO:0007669"/>
    <property type="project" value="UniProtKB-UniRule"/>
</dbReference>
<sequence length="922" mass="105871">LQPFADLLGVRTISDYLFNSVSEEIFATILHQKSEEIASKKESDEGATEESSGIEFDYGAVKAMLFDVGKRPETISKRRKKLYDLVRKFEVAAKGGDPYHFVPPVPEIVLTPRDLEEAAARLKKLQEEVALERKRMKLEKRRSKSASGGLESKKPRRDGGGEECDENSKETRIMNGIKTKEDLELEFSSSGEKERAKEVLVARLRKDGWVTEVKTMARRMIKERGVDNVNLEMLYEELKQPARRLVSEDAKKELYLIMSVQNAEERGREPEVLSGLTNLMVSEETREKTKPSTGRNTVNIVCEIYDCEPDELVQRVIDNNDKMNALQFENARLRRRQLEKKREELMGTPHQMEIEEGKKIDTKEDPIFAEWASRVVLTAKEAGADLDRICKEISAVDCDVYDASGNRMDFLGCMETDLELDDVVLLGTNALEKLGVRVIVDHKSRESPERSREWDCTPTSSAAVVAERECVPPGQCKMIQENANEYKAKMKEQYDKRKAVNPERLPKVGERVFLKMNAEKGASKHPKLTFDWQFPKQLMMTEDTTHPLHVLFQCHEKALAKPPGDFNGYRLNVPCPFMSDGDGNKLDRVLKGLPTNMAAIKFDNVYRLAQLVQVWLRDDLSEREKLMEMAKKQQDISAEALAVALLYYRENCLHFQLSEEKLEPCDFYHEHIVVGAVSRRMSALYQNAMSIIHGKRWEGPWERPTRSQMVIVPNSLENLLKWLPESVKGEVQAHGSIPIPDDNSDVVFVVGKEFAKDEEIMSVLRPWLERLRNRDVQLVVAIAPRECNNEQNIRAWNKVADNLVTLKSFMSALTNVKWMGGDALAEEWDNPIRCLGSDPYDENGKIGTFKSRIWYEKVRKFWMPAWPELKPMTESSYDSRKRRLRDIENYGNHNQEEDTAALRGRVWRGTRGRKSARYLPCR</sequence>
<keyword evidence="1" id="KW-0156">Chromatin regulator</keyword>
<dbReference type="WBParaSite" id="HPBE_0001344501-mRNA-1">
    <property type="protein sequence ID" value="HPBE_0001344501-mRNA-1"/>
    <property type="gene ID" value="HPBE_0001344501"/>
</dbReference>
<dbReference type="GO" id="GO:0006406">
    <property type="term" value="P:mRNA export from nucleus"/>
    <property type="evidence" value="ECO:0007669"/>
    <property type="project" value="UniProtKB-UniRule"/>
</dbReference>
<evidence type="ECO:0000313" key="4">
    <source>
        <dbReference type="WBParaSite" id="HPBE_0001344501-mRNA-1"/>
    </source>
</evidence>
<organism evidence="3 4">
    <name type="scientific">Heligmosomoides polygyrus</name>
    <name type="common">Parasitic roundworm</name>
    <dbReference type="NCBI Taxonomy" id="6339"/>
    <lineage>
        <taxon>Eukaryota</taxon>
        <taxon>Metazoa</taxon>
        <taxon>Ecdysozoa</taxon>
        <taxon>Nematoda</taxon>
        <taxon>Chromadorea</taxon>
        <taxon>Rhabditida</taxon>
        <taxon>Rhabditina</taxon>
        <taxon>Rhabditomorpha</taxon>
        <taxon>Strongyloidea</taxon>
        <taxon>Heligmosomidae</taxon>
        <taxon>Heligmosomoides</taxon>
    </lineage>
</organism>
<dbReference type="GO" id="GO:0000124">
    <property type="term" value="C:SAGA complex"/>
    <property type="evidence" value="ECO:0007669"/>
    <property type="project" value="UniProtKB-UniRule"/>
</dbReference>
<dbReference type="PANTHER" id="PTHR12514">
    <property type="entry name" value="ENHANCER OF YELLOW 2 TRANSCRIPTION FACTOR"/>
    <property type="match status" value="1"/>
</dbReference>
<comment type="subcellular location">
    <subcellularLocation>
        <location evidence="1">Nucleus</location>
        <location evidence="1">Nucleoplasm</location>
    </subcellularLocation>
</comment>
<dbReference type="GO" id="GO:0071819">
    <property type="term" value="C:DUBm complex"/>
    <property type="evidence" value="ECO:0007669"/>
    <property type="project" value="UniProtKB-UniRule"/>
</dbReference>
<keyword evidence="1" id="KW-0804">Transcription</keyword>
<reference evidence="4" key="1">
    <citation type="submission" date="2019-09" db="UniProtKB">
        <authorList>
            <consortium name="WormBaseParasite"/>
        </authorList>
    </citation>
    <scope>IDENTIFICATION</scope>
</reference>
<dbReference type="GO" id="GO:0070390">
    <property type="term" value="C:transcription export complex 2"/>
    <property type="evidence" value="ECO:0007669"/>
    <property type="project" value="UniProtKB-UniRule"/>
</dbReference>
<dbReference type="Pfam" id="PF10163">
    <property type="entry name" value="EnY2"/>
    <property type="match status" value="1"/>
</dbReference>
<dbReference type="GO" id="GO:0006325">
    <property type="term" value="P:chromatin organization"/>
    <property type="evidence" value="ECO:0007669"/>
    <property type="project" value="UniProtKB-KW"/>
</dbReference>
<name>A0A8L8Q4K8_HELPZ</name>
<dbReference type="GO" id="GO:0006368">
    <property type="term" value="P:transcription elongation by RNA polymerase II"/>
    <property type="evidence" value="ECO:0007669"/>
    <property type="project" value="UniProtKB-UniRule"/>
</dbReference>
<keyword evidence="1" id="KW-0010">Activator</keyword>
<dbReference type="InterPro" id="IPR038212">
    <property type="entry name" value="TF_EnY2_sf"/>
</dbReference>
<keyword evidence="1" id="KW-0811">Translocation</keyword>
<protein>
    <recommendedName>
        <fullName evidence="1">Transcription and mRNA export factor ENY2</fullName>
    </recommendedName>
    <alternativeName>
        <fullName evidence="1">Enhancer of yellow 2 transcription factor homolog</fullName>
    </alternativeName>
</protein>
<dbReference type="InterPro" id="IPR018783">
    <property type="entry name" value="TF_ENY2"/>
</dbReference>
<comment type="similarity">
    <text evidence="1">Belongs to the ENY2 family.</text>
</comment>
<dbReference type="GO" id="GO:0005654">
    <property type="term" value="C:nucleoplasm"/>
    <property type="evidence" value="ECO:0007669"/>
    <property type="project" value="UniProtKB-SubCell"/>
</dbReference>